<proteinExistence type="predicted"/>
<dbReference type="AlphaFoldDB" id="Q2HHF7"/>
<reference evidence="3" key="1">
    <citation type="journal article" date="2015" name="Genome Announc.">
        <title>Draft genome sequence of the cellulolytic fungus Chaetomium globosum.</title>
        <authorList>
            <person name="Cuomo C.A."/>
            <person name="Untereiner W.A."/>
            <person name="Ma L.-J."/>
            <person name="Grabherr M."/>
            <person name="Birren B.W."/>
        </authorList>
    </citation>
    <scope>NUCLEOTIDE SEQUENCE [LARGE SCALE GENOMIC DNA]</scope>
    <source>
        <strain evidence="3">ATCC 6205 / CBS 148.51 / DSM 1962 / NBRC 6347 / NRRL 1970</strain>
    </source>
</reference>
<accession>Q2HHF7</accession>
<feature type="compositionally biased region" description="Low complexity" evidence="1">
    <location>
        <begin position="659"/>
        <end position="674"/>
    </location>
</feature>
<dbReference type="Proteomes" id="UP000001056">
    <property type="component" value="Unassembled WGS sequence"/>
</dbReference>
<dbReference type="HOGENOM" id="CLU_341688_0_0_1"/>
<feature type="region of interest" description="Disordered" evidence="1">
    <location>
        <begin position="764"/>
        <end position="827"/>
    </location>
</feature>
<dbReference type="InParanoid" id="Q2HHF7"/>
<feature type="compositionally biased region" description="Pro residues" evidence="1">
    <location>
        <begin position="676"/>
        <end position="693"/>
    </location>
</feature>
<evidence type="ECO:0000313" key="3">
    <source>
        <dbReference type="Proteomes" id="UP000001056"/>
    </source>
</evidence>
<sequence length="827" mass="93121">MDVAAAKMFFDQASEEAKELLANELYYRELETIRREQPLINPATCLLVPLSLYDRNVQSAEQPGNPSRRQSEAQPPRPIPATDPGSINMRGGAAPNLEDSLEEIPPYILRVLSRMALVEILVADDAGESAEQQLPGPLSKMRLDISKIRETVGHKRSLEEEFPKELEAAKFDFLTTGYKHMDQETMFQGRDWLGHYLSADKIEKRPILFKGFPMVEDVVFIKHPNYWHEPKTHGKLVASGQCYWLAIALLIYGNASFWLRVKAEHLSYLEKVLSNPKHPRYAFYLRENQNNMRTYATGPAGKEGVWGGEANMWERLHIPGCWTSEDMCQLTADVYGVFLVLYKFSARNAQSPWANKVYDMKTYGAYNNRHIFLCYAHENHFQPMVPNDFYAHEFKLPRLTLQNTKRYQLVTRPHTRRIGDGPRHHWRGQAKVAPSPLALPRHDAAHLARAAGYVPGVNEPQPQPQAQTKPRSRPLSELRINAALAENMEKPDDLLRSPFITNPELLKSPRHESDPIWTPPTPWQVIPLYRACFKHAYSKHAYSKHVSSKRGQRQTASHRHGPSRTLDTDQETPKNARTRTTAITGQTDPNPAITSPRSLRPYHTHHPASPASYYYSLAESSRDALSRLQAANQPKPEPQPQPKPEPPTQPAPSPPAKQPSPATAAAAATSPANQHPQPPLAPPPRQPQSPPPSRFFRPATKSLLFKVRILRLKRWAVELGLAASHDNMHGWKKEEVCNKLLAARVELLMARPAKGRPEVVAELEERDGVTMVRRVRGEEEEEGEGGTGDEERESGDGTDGDESEVEEGDREGGKEPEGGEGEDVLVV</sequence>
<dbReference type="VEuPathDB" id="FungiDB:CHGG_00347"/>
<dbReference type="eggNOG" id="ENOG502SYFQ">
    <property type="taxonomic scope" value="Eukaryota"/>
</dbReference>
<feature type="compositionally biased region" description="Acidic residues" evidence="1">
    <location>
        <begin position="778"/>
        <end position="809"/>
    </location>
</feature>
<feature type="region of interest" description="Disordered" evidence="1">
    <location>
        <begin position="454"/>
        <end position="475"/>
    </location>
</feature>
<feature type="region of interest" description="Disordered" evidence="1">
    <location>
        <begin position="58"/>
        <end position="96"/>
    </location>
</feature>
<dbReference type="GeneID" id="4387876"/>
<feature type="compositionally biased region" description="Acidic residues" evidence="1">
    <location>
        <begin position="818"/>
        <end position="827"/>
    </location>
</feature>
<feature type="compositionally biased region" description="Pro residues" evidence="1">
    <location>
        <begin position="635"/>
        <end position="658"/>
    </location>
</feature>
<feature type="region of interest" description="Disordered" evidence="1">
    <location>
        <begin position="631"/>
        <end position="697"/>
    </location>
</feature>
<protein>
    <recommendedName>
        <fullName evidence="4">OTU domain-containing protein</fullName>
    </recommendedName>
</protein>
<dbReference type="OrthoDB" id="3540583at2759"/>
<name>Q2HHF7_CHAGB</name>
<evidence type="ECO:0000313" key="2">
    <source>
        <dbReference type="EMBL" id="EAQ92112.1"/>
    </source>
</evidence>
<evidence type="ECO:0008006" key="4">
    <source>
        <dbReference type="Google" id="ProtNLM"/>
    </source>
</evidence>
<gene>
    <name evidence="2" type="ORF">CHGG_00347</name>
</gene>
<feature type="region of interest" description="Disordered" evidence="1">
    <location>
        <begin position="544"/>
        <end position="607"/>
    </location>
</feature>
<dbReference type="OMA" id="SKHAYSK"/>
<dbReference type="EMBL" id="CH408029">
    <property type="protein sequence ID" value="EAQ92112.1"/>
    <property type="molecule type" value="Genomic_DNA"/>
</dbReference>
<evidence type="ECO:0000256" key="1">
    <source>
        <dbReference type="SAM" id="MobiDB-lite"/>
    </source>
</evidence>
<feature type="compositionally biased region" description="Basic residues" evidence="1">
    <location>
        <begin position="544"/>
        <end position="562"/>
    </location>
</feature>
<feature type="compositionally biased region" description="Polar residues" evidence="1">
    <location>
        <begin position="573"/>
        <end position="597"/>
    </location>
</feature>
<keyword evidence="3" id="KW-1185">Reference proteome</keyword>
<feature type="compositionally biased region" description="Polar residues" evidence="1">
    <location>
        <begin position="58"/>
        <end position="68"/>
    </location>
</feature>
<dbReference type="RefSeq" id="XP_001219568.1">
    <property type="nucleotide sequence ID" value="XM_001219567.1"/>
</dbReference>
<dbReference type="CDD" id="cd22744">
    <property type="entry name" value="OTU"/>
    <property type="match status" value="1"/>
</dbReference>
<organism evidence="2 3">
    <name type="scientific">Chaetomium globosum (strain ATCC 6205 / CBS 148.51 / DSM 1962 / NBRC 6347 / NRRL 1970)</name>
    <name type="common">Soil fungus</name>
    <dbReference type="NCBI Taxonomy" id="306901"/>
    <lineage>
        <taxon>Eukaryota</taxon>
        <taxon>Fungi</taxon>
        <taxon>Dikarya</taxon>
        <taxon>Ascomycota</taxon>
        <taxon>Pezizomycotina</taxon>
        <taxon>Sordariomycetes</taxon>
        <taxon>Sordariomycetidae</taxon>
        <taxon>Sordariales</taxon>
        <taxon>Chaetomiaceae</taxon>
        <taxon>Chaetomium</taxon>
    </lineage>
</organism>